<evidence type="ECO:0000313" key="2">
    <source>
        <dbReference type="EMBL" id="PHK98776.1"/>
    </source>
</evidence>
<dbReference type="EMBL" id="PDLO01000003">
    <property type="protein sequence ID" value="PHK98776.1"/>
    <property type="molecule type" value="Genomic_DNA"/>
</dbReference>
<dbReference type="InterPro" id="IPR029058">
    <property type="entry name" value="AB_hydrolase_fold"/>
</dbReference>
<sequence>MKKVLVGLAALLIFYLLITFVISNRVLDTPHRSLEESYRIATERWRLKLDSLQSELPPPQDIEFSSPEGALTLRGWYYRGGQAGCGVIFAHGYNDNRVSMLKYTPYFDRCGCDLLLYDHRGFGDSDDAYASGGIHEARDLLAAHAWFREQTGLADEQIGWVGESWGAATALLAAADGSAWPAFVLAESPYADWHSAITERGVREYGPVLSVLSPGTFQWVNFRGGVDYSAASPAEAADRIRVPVLLFHSLSDTLTAPEQSDRIADRILREYLTYHALDWGAWHAHNVVWRPREYGRLVEEFLNREVPDFCP</sequence>
<proteinExistence type="predicted"/>
<accession>A0A2G0CFM3</accession>
<dbReference type="PANTHER" id="PTHR43358">
    <property type="entry name" value="ALPHA/BETA-HYDROLASE"/>
    <property type="match status" value="1"/>
</dbReference>
<feature type="domain" description="AB hydrolase-1" evidence="1">
    <location>
        <begin position="87"/>
        <end position="185"/>
    </location>
</feature>
<evidence type="ECO:0000313" key="3">
    <source>
        <dbReference type="Proteomes" id="UP000226437"/>
    </source>
</evidence>
<dbReference type="SUPFAM" id="SSF53474">
    <property type="entry name" value="alpha/beta-Hydrolases"/>
    <property type="match status" value="1"/>
</dbReference>
<protein>
    <recommendedName>
        <fullName evidence="1">AB hydrolase-1 domain-containing protein</fullName>
    </recommendedName>
</protein>
<dbReference type="InterPro" id="IPR052920">
    <property type="entry name" value="DNA-binding_regulatory"/>
</dbReference>
<dbReference type="RefSeq" id="WP_099106386.1">
    <property type="nucleotide sequence ID" value="NZ_JAATJF010000001.1"/>
</dbReference>
<name>A0A2G0CFM3_9BACT</name>
<evidence type="ECO:0000259" key="1">
    <source>
        <dbReference type="Pfam" id="PF00561"/>
    </source>
</evidence>
<dbReference type="Proteomes" id="UP000226437">
    <property type="component" value="Unassembled WGS sequence"/>
</dbReference>
<keyword evidence="3" id="KW-1185">Reference proteome</keyword>
<dbReference type="AlphaFoldDB" id="A0A2G0CFM3"/>
<comment type="caution">
    <text evidence="2">The sequence shown here is derived from an EMBL/GenBank/DDBJ whole genome shotgun (WGS) entry which is preliminary data.</text>
</comment>
<dbReference type="Pfam" id="PF00561">
    <property type="entry name" value="Abhydrolase_1"/>
    <property type="match status" value="1"/>
</dbReference>
<gene>
    <name evidence="2" type="ORF">CGL56_09950</name>
</gene>
<dbReference type="InterPro" id="IPR000073">
    <property type="entry name" value="AB_hydrolase_1"/>
</dbReference>
<organism evidence="2 3">
    <name type="scientific">Neolewinella marina</name>
    <dbReference type="NCBI Taxonomy" id="438751"/>
    <lineage>
        <taxon>Bacteria</taxon>
        <taxon>Pseudomonadati</taxon>
        <taxon>Bacteroidota</taxon>
        <taxon>Saprospiria</taxon>
        <taxon>Saprospirales</taxon>
        <taxon>Lewinellaceae</taxon>
        <taxon>Neolewinella</taxon>
    </lineage>
</organism>
<reference evidence="2 3" key="1">
    <citation type="submission" date="2017-10" db="EMBL/GenBank/DDBJ databases">
        <title>The draft genome sequence of Lewinella marina KCTC 32374.</title>
        <authorList>
            <person name="Wang K."/>
        </authorList>
    </citation>
    <scope>NUCLEOTIDE SEQUENCE [LARGE SCALE GENOMIC DNA]</scope>
    <source>
        <strain evidence="2 3">MKG-38</strain>
    </source>
</reference>
<dbReference type="PANTHER" id="PTHR43358:SF4">
    <property type="entry name" value="ALPHA_BETA HYDROLASE FOLD-1 DOMAIN-CONTAINING PROTEIN"/>
    <property type="match status" value="1"/>
</dbReference>
<dbReference type="Gene3D" id="3.40.50.1820">
    <property type="entry name" value="alpha/beta hydrolase"/>
    <property type="match status" value="1"/>
</dbReference>
<dbReference type="OrthoDB" id="9777090at2"/>